<dbReference type="UniPathway" id="UPA00315">
    <property type="reaction ID" value="UER00080"/>
</dbReference>
<dbReference type="InterPro" id="IPR002133">
    <property type="entry name" value="S-AdoMet_synthetase"/>
</dbReference>
<keyword evidence="3 10" id="KW-0554">One-carbon metabolism</keyword>
<evidence type="ECO:0000256" key="5">
    <source>
        <dbReference type="ARBA" id="ARBA00022723"/>
    </source>
</evidence>
<feature type="binding site" evidence="10">
    <location>
        <position position="251"/>
    </location>
    <ligand>
        <name>L-methionine</name>
        <dbReference type="ChEBI" id="CHEBI:57844"/>
        <note>ligand shared between two neighboring subunits</note>
    </ligand>
</feature>
<comment type="similarity">
    <text evidence="2 10 12">Belongs to the AdoMet synthase family.</text>
</comment>
<gene>
    <name evidence="10" type="primary">metK</name>
    <name evidence="16" type="ORF">FC770_13645</name>
</gene>
<dbReference type="HAMAP" id="MF_00086">
    <property type="entry name" value="S_AdoMet_synth1"/>
    <property type="match status" value="1"/>
</dbReference>
<dbReference type="PIRSF" id="PIRSF000497">
    <property type="entry name" value="MAT"/>
    <property type="match status" value="1"/>
</dbReference>
<keyword evidence="9 10" id="KW-0630">Potassium</keyword>
<dbReference type="InterPro" id="IPR022630">
    <property type="entry name" value="S-AdoMet_synt_C"/>
</dbReference>
<organism evidence="16 17">
    <name type="scientific">Nocardioides jishulii</name>
    <dbReference type="NCBI Taxonomy" id="2575440"/>
    <lineage>
        <taxon>Bacteria</taxon>
        <taxon>Bacillati</taxon>
        <taxon>Actinomycetota</taxon>
        <taxon>Actinomycetes</taxon>
        <taxon>Propionibacteriales</taxon>
        <taxon>Nocardioidaceae</taxon>
        <taxon>Nocardioides</taxon>
    </lineage>
</organism>
<feature type="binding site" evidence="10">
    <location>
        <position position="43"/>
    </location>
    <ligand>
        <name>K(+)</name>
        <dbReference type="ChEBI" id="CHEBI:29103"/>
    </ligand>
</feature>
<evidence type="ECO:0000256" key="1">
    <source>
        <dbReference type="ARBA" id="ARBA00005224"/>
    </source>
</evidence>
<feature type="binding site" description="in other chain" evidence="10">
    <location>
        <begin position="257"/>
        <end position="258"/>
    </location>
    <ligand>
        <name>ATP</name>
        <dbReference type="ChEBI" id="CHEBI:30616"/>
        <note>ligand shared between two neighboring subunits</note>
    </ligand>
</feature>
<protein>
    <recommendedName>
        <fullName evidence="10">S-adenosylmethionine synthase</fullName>
        <shortName evidence="10">AdoMet synthase</shortName>
        <ecNumber evidence="10">2.5.1.6</ecNumber>
    </recommendedName>
    <alternativeName>
        <fullName evidence="10">MAT</fullName>
    </alternativeName>
    <alternativeName>
        <fullName evidence="10">Methionine adenosyltransferase</fullName>
    </alternativeName>
</protein>
<proteinExistence type="inferred from homology"/>
<dbReference type="InterPro" id="IPR022631">
    <property type="entry name" value="ADOMET_SYNTHASE_CS"/>
</dbReference>
<dbReference type="CDD" id="cd18079">
    <property type="entry name" value="S-AdoMet_synt"/>
    <property type="match status" value="1"/>
</dbReference>
<keyword evidence="4 10" id="KW-0808">Transferase</keyword>
<keyword evidence="7 10" id="KW-0067">ATP-binding</keyword>
<sequence>MAGRLFTSESVTEGHPDKIADQISDTILDYLLEHDPASRVAVETLLTTGLVVVAGEVTTKAYAPIAQLVREKILEIGYDSSEKGFDGSSCGVSVAIGAQSPDIAQGVDDAYEDRVETSEDELDKQGAGDQGLMFGYACDDTPELMPLPITIAQRLSERLSTVRKDGTMPNLRPDGKTQVTIEYDAENRPVRVDTVVLSTQHSEETDLEKLEVEIKQHVVEPVLASFDIPSEGYRLLVNPTGRFVVGGPMGDAGLTGRKIIIDTYGGMARHGGGAFSGKDPSKVDRSAAYAMRWVAKNVVAAGLARRCEAQVAYAIGKAAPVGIFIETFGTGVVPDEKIQEAVLEVFDLRPAAIIRDLDLLKPKYAQTAAYGHFGRELPGFTWEVTDRAEALRAAAGV</sequence>
<evidence type="ECO:0000256" key="10">
    <source>
        <dbReference type="HAMAP-Rule" id="MF_00086"/>
    </source>
</evidence>
<feature type="binding site" description="in other chain" evidence="10">
    <location>
        <position position="15"/>
    </location>
    <ligand>
        <name>ATP</name>
        <dbReference type="ChEBI" id="CHEBI:30616"/>
        <note>ligand shared between two neighboring subunits</note>
    </ligand>
</feature>
<dbReference type="GO" id="GO:0000287">
    <property type="term" value="F:magnesium ion binding"/>
    <property type="evidence" value="ECO:0007669"/>
    <property type="project" value="UniProtKB-UniRule"/>
</dbReference>
<evidence type="ECO:0000256" key="2">
    <source>
        <dbReference type="ARBA" id="ARBA00009685"/>
    </source>
</evidence>
<feature type="binding site" evidence="10">
    <location>
        <position position="278"/>
    </location>
    <ligand>
        <name>ATP</name>
        <dbReference type="ChEBI" id="CHEBI:30616"/>
        <note>ligand shared between two neighboring subunits</note>
    </ligand>
</feature>
<feature type="domain" description="S-adenosylmethionine synthetase N-terminal" evidence="13">
    <location>
        <begin position="5"/>
        <end position="101"/>
    </location>
</feature>
<comment type="cofactor">
    <cofactor evidence="10">
        <name>K(+)</name>
        <dbReference type="ChEBI" id="CHEBI:29103"/>
    </cofactor>
    <text evidence="10">Binds 1 potassium ion per subunit.</text>
</comment>
<keyword evidence="10" id="KW-0963">Cytoplasm</keyword>
<reference evidence="16 17" key="1">
    <citation type="submission" date="2019-04" db="EMBL/GenBank/DDBJ databases">
        <authorList>
            <person name="Dong K."/>
        </authorList>
    </citation>
    <scope>NUCLEOTIDE SEQUENCE [LARGE SCALE GENOMIC DNA]</scope>
    <source>
        <strain evidence="17">dk3543</strain>
    </source>
</reference>
<evidence type="ECO:0000256" key="4">
    <source>
        <dbReference type="ARBA" id="ARBA00022679"/>
    </source>
</evidence>
<dbReference type="Pfam" id="PF00438">
    <property type="entry name" value="S-AdoMet_synt_N"/>
    <property type="match status" value="1"/>
</dbReference>
<dbReference type="GO" id="GO:0004478">
    <property type="term" value="F:methionine adenosyltransferase activity"/>
    <property type="evidence" value="ECO:0007669"/>
    <property type="project" value="UniProtKB-UniRule"/>
</dbReference>
<evidence type="ECO:0000259" key="13">
    <source>
        <dbReference type="Pfam" id="PF00438"/>
    </source>
</evidence>
<evidence type="ECO:0000313" key="16">
    <source>
        <dbReference type="EMBL" id="TKI61788.1"/>
    </source>
</evidence>
<evidence type="ECO:0000256" key="7">
    <source>
        <dbReference type="ARBA" id="ARBA00022840"/>
    </source>
</evidence>
<keyword evidence="6 10" id="KW-0547">Nucleotide-binding</keyword>
<name>A0A4U2YKX6_9ACTN</name>
<keyword evidence="5 10" id="KW-0479">Metal-binding</keyword>
<evidence type="ECO:0000256" key="6">
    <source>
        <dbReference type="ARBA" id="ARBA00022741"/>
    </source>
</evidence>
<keyword evidence="17" id="KW-1185">Reference proteome</keyword>
<dbReference type="PROSITE" id="PS00377">
    <property type="entry name" value="ADOMET_SYNTHASE_2"/>
    <property type="match status" value="1"/>
</dbReference>
<evidence type="ECO:0000256" key="12">
    <source>
        <dbReference type="RuleBase" id="RU004462"/>
    </source>
</evidence>
<dbReference type="InterPro" id="IPR022636">
    <property type="entry name" value="S-AdoMet_synthetase_sfam"/>
</dbReference>
<comment type="subunit">
    <text evidence="10">Homotetramer; dimer of dimers.</text>
</comment>
<evidence type="ECO:0000259" key="14">
    <source>
        <dbReference type="Pfam" id="PF02772"/>
    </source>
</evidence>
<dbReference type="PANTHER" id="PTHR11964">
    <property type="entry name" value="S-ADENOSYLMETHIONINE SYNTHETASE"/>
    <property type="match status" value="1"/>
</dbReference>
<dbReference type="GO" id="GO:0005524">
    <property type="term" value="F:ATP binding"/>
    <property type="evidence" value="ECO:0007669"/>
    <property type="project" value="UniProtKB-UniRule"/>
</dbReference>
<accession>A0A4U2YKX6</accession>
<dbReference type="GO" id="GO:0006730">
    <property type="term" value="P:one-carbon metabolic process"/>
    <property type="evidence" value="ECO:0007669"/>
    <property type="project" value="UniProtKB-KW"/>
</dbReference>
<dbReference type="Proteomes" id="UP000307808">
    <property type="component" value="Unassembled WGS sequence"/>
</dbReference>
<keyword evidence="8 10" id="KW-0460">Magnesium</keyword>
<feature type="binding site" description="in other chain" evidence="10">
    <location>
        <begin position="174"/>
        <end position="176"/>
    </location>
    <ligand>
        <name>ATP</name>
        <dbReference type="ChEBI" id="CHEBI:30616"/>
        <note>ligand shared between two neighboring subunits</note>
    </ligand>
</feature>
<feature type="binding site" description="in other chain" evidence="10">
    <location>
        <position position="282"/>
    </location>
    <ligand>
        <name>L-methionine</name>
        <dbReference type="ChEBI" id="CHEBI:57844"/>
        <note>ligand shared between two neighboring subunits</note>
    </ligand>
</feature>
<dbReference type="FunFam" id="3.30.300.10:FF:000003">
    <property type="entry name" value="S-adenosylmethionine synthase"/>
    <property type="match status" value="1"/>
</dbReference>
<feature type="binding site" description="in other chain" evidence="10">
    <location>
        <position position="99"/>
    </location>
    <ligand>
        <name>L-methionine</name>
        <dbReference type="ChEBI" id="CHEBI:57844"/>
        <note>ligand shared between two neighboring subunits</note>
    </ligand>
</feature>
<dbReference type="AlphaFoldDB" id="A0A4U2YKX6"/>
<dbReference type="InterPro" id="IPR022629">
    <property type="entry name" value="S-AdoMet_synt_central"/>
</dbReference>
<dbReference type="Gene3D" id="3.30.300.10">
    <property type="match status" value="3"/>
</dbReference>
<dbReference type="EMBL" id="SZPY01000003">
    <property type="protein sequence ID" value="TKI61788.1"/>
    <property type="molecule type" value="Genomic_DNA"/>
</dbReference>
<evidence type="ECO:0000313" key="17">
    <source>
        <dbReference type="Proteomes" id="UP000307808"/>
    </source>
</evidence>
<dbReference type="InterPro" id="IPR022628">
    <property type="entry name" value="S-AdoMet_synt_N"/>
</dbReference>
<comment type="pathway">
    <text evidence="1 10">Amino-acid biosynthesis; S-adenosyl-L-methionine biosynthesis; S-adenosyl-L-methionine from L-methionine: step 1/1.</text>
</comment>
<comment type="cofactor">
    <cofactor evidence="10">
        <name>Mg(2+)</name>
        <dbReference type="ChEBI" id="CHEBI:18420"/>
    </cofactor>
    <text evidence="10">Binds 2 divalent ions per subunit.</text>
</comment>
<dbReference type="EC" id="2.5.1.6" evidence="10"/>
<dbReference type="GO" id="GO:0005737">
    <property type="term" value="C:cytoplasm"/>
    <property type="evidence" value="ECO:0007669"/>
    <property type="project" value="UniProtKB-SubCell"/>
</dbReference>
<feature type="binding site" evidence="10">
    <location>
        <position position="274"/>
    </location>
    <ligand>
        <name>ATP</name>
        <dbReference type="ChEBI" id="CHEBI:30616"/>
        <note>ligand shared between two neighboring subunits</note>
    </ligand>
</feature>
<comment type="subcellular location">
    <subcellularLocation>
        <location evidence="10 11">Cytoplasm</location>
    </subcellularLocation>
</comment>
<feature type="region of interest" description="Flexible loop" evidence="10">
    <location>
        <begin position="99"/>
        <end position="109"/>
    </location>
</feature>
<comment type="function">
    <text evidence="10">Catalyzes the formation of S-adenosylmethionine (AdoMet) from methionine and ATP. The overall synthetic reaction is composed of two sequential steps, AdoMet formation and the subsequent tripolyphosphate hydrolysis which occurs prior to release of AdoMet from the enzyme.</text>
</comment>
<evidence type="ECO:0000256" key="9">
    <source>
        <dbReference type="ARBA" id="ARBA00022958"/>
    </source>
</evidence>
<evidence type="ECO:0000256" key="3">
    <source>
        <dbReference type="ARBA" id="ARBA00022563"/>
    </source>
</evidence>
<feature type="binding site" evidence="10">
    <location>
        <position position="17"/>
    </location>
    <ligand>
        <name>Mg(2+)</name>
        <dbReference type="ChEBI" id="CHEBI:18420"/>
    </ligand>
</feature>
<dbReference type="RefSeq" id="WP_137066794.1">
    <property type="nucleotide sequence ID" value="NZ_CP040748.1"/>
</dbReference>
<comment type="catalytic activity">
    <reaction evidence="10">
        <text>L-methionine + ATP + H2O = S-adenosyl-L-methionine + phosphate + diphosphate</text>
        <dbReference type="Rhea" id="RHEA:21080"/>
        <dbReference type="ChEBI" id="CHEBI:15377"/>
        <dbReference type="ChEBI" id="CHEBI:30616"/>
        <dbReference type="ChEBI" id="CHEBI:33019"/>
        <dbReference type="ChEBI" id="CHEBI:43474"/>
        <dbReference type="ChEBI" id="CHEBI:57844"/>
        <dbReference type="ChEBI" id="CHEBI:59789"/>
        <dbReference type="EC" id="2.5.1.6"/>
    </reaction>
</comment>
<dbReference type="OrthoDB" id="9801686at2"/>
<feature type="domain" description="S-adenosylmethionine synthetase central" evidence="14">
    <location>
        <begin position="124"/>
        <end position="243"/>
    </location>
</feature>
<evidence type="ECO:0000256" key="8">
    <source>
        <dbReference type="ARBA" id="ARBA00022842"/>
    </source>
</evidence>
<dbReference type="NCBIfam" id="TIGR01034">
    <property type="entry name" value="metK"/>
    <property type="match status" value="1"/>
</dbReference>
<dbReference type="SUPFAM" id="SSF55973">
    <property type="entry name" value="S-adenosylmethionine synthetase"/>
    <property type="match status" value="3"/>
</dbReference>
<feature type="domain" description="S-adenosylmethionine synthetase C-terminal" evidence="15">
    <location>
        <begin position="245"/>
        <end position="383"/>
    </location>
</feature>
<dbReference type="Pfam" id="PF02772">
    <property type="entry name" value="S-AdoMet_synt_M"/>
    <property type="match status" value="1"/>
</dbReference>
<feature type="binding site" description="in other chain" evidence="10">
    <location>
        <begin position="242"/>
        <end position="243"/>
    </location>
    <ligand>
        <name>ATP</name>
        <dbReference type="ChEBI" id="CHEBI:30616"/>
        <note>ligand shared between two neighboring subunits</note>
    </ligand>
</feature>
<feature type="binding site" evidence="10">
    <location>
        <position position="251"/>
    </location>
    <ligand>
        <name>ATP</name>
        <dbReference type="ChEBI" id="CHEBI:30616"/>
        <note>ligand shared between two neighboring subunits</note>
    </ligand>
</feature>
<feature type="binding site" description="in other chain" evidence="10">
    <location>
        <position position="56"/>
    </location>
    <ligand>
        <name>L-methionine</name>
        <dbReference type="ChEBI" id="CHEBI:57844"/>
        <note>ligand shared between two neighboring subunits</note>
    </ligand>
</feature>
<evidence type="ECO:0000256" key="11">
    <source>
        <dbReference type="RuleBase" id="RU000542"/>
    </source>
</evidence>
<dbReference type="GO" id="GO:0006556">
    <property type="term" value="P:S-adenosylmethionine biosynthetic process"/>
    <property type="evidence" value="ECO:0007669"/>
    <property type="project" value="UniProtKB-UniRule"/>
</dbReference>
<dbReference type="PROSITE" id="PS00376">
    <property type="entry name" value="ADOMET_SYNTHASE_1"/>
    <property type="match status" value="1"/>
</dbReference>
<comment type="caution">
    <text evidence="16">The sequence shown here is derived from an EMBL/GenBank/DDBJ whole genome shotgun (WGS) entry which is preliminary data.</text>
</comment>
<dbReference type="Pfam" id="PF02773">
    <property type="entry name" value="S-AdoMet_synt_C"/>
    <property type="match status" value="1"/>
</dbReference>
<evidence type="ECO:0000259" key="15">
    <source>
        <dbReference type="Pfam" id="PF02773"/>
    </source>
</evidence>